<dbReference type="GO" id="GO:0030427">
    <property type="term" value="C:site of polarized growth"/>
    <property type="evidence" value="ECO:0007669"/>
    <property type="project" value="TreeGrafter"/>
</dbReference>
<dbReference type="Proteomes" id="UP000324222">
    <property type="component" value="Unassembled WGS sequence"/>
</dbReference>
<gene>
    <name evidence="3" type="primary">fry_1</name>
    <name evidence="3" type="ORF">E2C01_021695</name>
</gene>
<dbReference type="InterPro" id="IPR039867">
    <property type="entry name" value="Furry/Tao3/Mor2"/>
</dbReference>
<dbReference type="OrthoDB" id="6287725at2759"/>
<dbReference type="GO" id="GO:0005938">
    <property type="term" value="C:cell cortex"/>
    <property type="evidence" value="ECO:0007669"/>
    <property type="project" value="TreeGrafter"/>
</dbReference>
<evidence type="ECO:0000313" key="4">
    <source>
        <dbReference type="Proteomes" id="UP000324222"/>
    </source>
</evidence>
<feature type="transmembrane region" description="Helical" evidence="2">
    <location>
        <begin position="367"/>
        <end position="384"/>
    </location>
</feature>
<dbReference type="EMBL" id="VSRR010001922">
    <property type="protein sequence ID" value="MPC28489.1"/>
    <property type="molecule type" value="Genomic_DNA"/>
</dbReference>
<proteinExistence type="predicted"/>
<protein>
    <submittedName>
        <fullName evidence="3">Protein furry</fullName>
    </submittedName>
</protein>
<accession>A0A5B7E4Z4</accession>
<dbReference type="AlphaFoldDB" id="A0A5B7E4Z4"/>
<dbReference type="GO" id="GO:0000902">
    <property type="term" value="P:cell morphogenesis"/>
    <property type="evidence" value="ECO:0007669"/>
    <property type="project" value="InterPro"/>
</dbReference>
<sequence>MHTQKPEDRKFLMKEVGDSYTQLLDNGVRMLLQLLTAWKNALTNTSGTGSGSGPGSGSSKRDPGVGDLHHLHLHQPIAPVSLLEEYIWETQLSFRPLVAQATSFIVVPMWCGVVVEGVLTLLPPGERSAIAATTSIDLQWLADRSSSVWTGGFVEESGMKSVSQQHLVSEDVWALVLCGFVVPGRVLTDCPQAVSHAWPIVYTRATSLYSLVDPTDLMEEIFPYIRESIDRKQENMRRRRRRDALRLTLVKLFQMIAEQGTFPLSERVLEGDTGALRKRYLEYVEGARQYLEGETDKDNTLLQIKTHFCEFVRKLIATFSCKLSCSSLLLSVIFTSTVLLVSCFLLYLSPPVEQRQTLLPRSLRKSLFYLFTSWSGIFGVPFGFKAPQHRGVGGVYGSSGRGERSGVLGEGPAVPPYYAVLTLSLCVFPARCLSL</sequence>
<feature type="transmembrane region" description="Helical" evidence="2">
    <location>
        <begin position="328"/>
        <end position="347"/>
    </location>
</feature>
<evidence type="ECO:0000313" key="3">
    <source>
        <dbReference type="EMBL" id="MPC28489.1"/>
    </source>
</evidence>
<evidence type="ECO:0000256" key="1">
    <source>
        <dbReference type="SAM" id="MobiDB-lite"/>
    </source>
</evidence>
<reference evidence="3 4" key="1">
    <citation type="submission" date="2019-05" db="EMBL/GenBank/DDBJ databases">
        <title>Another draft genome of Portunus trituberculatus and its Hox gene families provides insights of decapod evolution.</title>
        <authorList>
            <person name="Jeong J.-H."/>
            <person name="Song I."/>
            <person name="Kim S."/>
            <person name="Choi T."/>
            <person name="Kim D."/>
            <person name="Ryu S."/>
            <person name="Kim W."/>
        </authorList>
    </citation>
    <scope>NUCLEOTIDE SEQUENCE [LARGE SCALE GENOMIC DNA]</scope>
    <source>
        <tissue evidence="3">Muscle</tissue>
    </source>
</reference>
<evidence type="ECO:0000256" key="2">
    <source>
        <dbReference type="SAM" id="Phobius"/>
    </source>
</evidence>
<keyword evidence="4" id="KW-1185">Reference proteome</keyword>
<organism evidence="3 4">
    <name type="scientific">Portunus trituberculatus</name>
    <name type="common">Swimming crab</name>
    <name type="synonym">Neptunus trituberculatus</name>
    <dbReference type="NCBI Taxonomy" id="210409"/>
    <lineage>
        <taxon>Eukaryota</taxon>
        <taxon>Metazoa</taxon>
        <taxon>Ecdysozoa</taxon>
        <taxon>Arthropoda</taxon>
        <taxon>Crustacea</taxon>
        <taxon>Multicrustacea</taxon>
        <taxon>Malacostraca</taxon>
        <taxon>Eumalacostraca</taxon>
        <taxon>Eucarida</taxon>
        <taxon>Decapoda</taxon>
        <taxon>Pleocyemata</taxon>
        <taxon>Brachyura</taxon>
        <taxon>Eubrachyura</taxon>
        <taxon>Portunoidea</taxon>
        <taxon>Portunidae</taxon>
        <taxon>Portuninae</taxon>
        <taxon>Portunus</taxon>
    </lineage>
</organism>
<feature type="region of interest" description="Disordered" evidence="1">
    <location>
        <begin position="45"/>
        <end position="65"/>
    </location>
</feature>
<dbReference type="PANTHER" id="PTHR12295:SF30">
    <property type="entry name" value="PROTEIN FURRY"/>
    <property type="match status" value="1"/>
</dbReference>
<keyword evidence="2" id="KW-0472">Membrane</keyword>
<keyword evidence="2" id="KW-1133">Transmembrane helix</keyword>
<comment type="caution">
    <text evidence="3">The sequence shown here is derived from an EMBL/GenBank/DDBJ whole genome shotgun (WGS) entry which is preliminary data.</text>
</comment>
<keyword evidence="2" id="KW-0812">Transmembrane</keyword>
<dbReference type="GO" id="GO:0031175">
    <property type="term" value="P:neuron projection development"/>
    <property type="evidence" value="ECO:0007669"/>
    <property type="project" value="TreeGrafter"/>
</dbReference>
<name>A0A5B7E4Z4_PORTR</name>
<dbReference type="PANTHER" id="PTHR12295">
    <property type="entry name" value="FURRY-RELATED"/>
    <property type="match status" value="1"/>
</dbReference>